<sequence length="138" mass="15372">MLYQKGFSRRYSNKDLKLIRCFQRQEEGRGCSIIKGGKGNNCIQGGDHSLIKGDHHLEEISIREEDRDLEDGRIQDPRGGEIGISSSGGRIGSHNHKDGISRFGIIKGGISNSQEGKCRSCQHHQRSQLKQTKSLEAV</sequence>
<accession>A0A9D4V232</accession>
<keyword evidence="3" id="KW-1185">Reference proteome</keyword>
<feature type="compositionally biased region" description="Polar residues" evidence="1">
    <location>
        <begin position="128"/>
        <end position="138"/>
    </location>
</feature>
<comment type="caution">
    <text evidence="2">The sequence shown here is derived from an EMBL/GenBank/DDBJ whole genome shotgun (WGS) entry which is preliminary data.</text>
</comment>
<protein>
    <submittedName>
        <fullName evidence="2">Uncharacterized protein</fullName>
    </submittedName>
</protein>
<proteinExistence type="predicted"/>
<dbReference type="Proteomes" id="UP000886520">
    <property type="component" value="Chromosome 6"/>
</dbReference>
<feature type="region of interest" description="Disordered" evidence="1">
    <location>
        <begin position="67"/>
        <end position="103"/>
    </location>
</feature>
<evidence type="ECO:0000256" key="1">
    <source>
        <dbReference type="SAM" id="MobiDB-lite"/>
    </source>
</evidence>
<reference evidence="2" key="1">
    <citation type="submission" date="2021-01" db="EMBL/GenBank/DDBJ databases">
        <title>Adiantum capillus-veneris genome.</title>
        <authorList>
            <person name="Fang Y."/>
            <person name="Liao Q."/>
        </authorList>
    </citation>
    <scope>NUCLEOTIDE SEQUENCE</scope>
    <source>
        <strain evidence="2">H3</strain>
        <tissue evidence="2">Leaf</tissue>
    </source>
</reference>
<dbReference type="AlphaFoldDB" id="A0A9D4V232"/>
<feature type="compositionally biased region" description="Basic and acidic residues" evidence="1">
    <location>
        <begin position="67"/>
        <end position="79"/>
    </location>
</feature>
<evidence type="ECO:0000313" key="2">
    <source>
        <dbReference type="EMBL" id="KAI5078238.1"/>
    </source>
</evidence>
<feature type="region of interest" description="Disordered" evidence="1">
    <location>
        <begin position="115"/>
        <end position="138"/>
    </location>
</feature>
<organism evidence="2 3">
    <name type="scientific">Adiantum capillus-veneris</name>
    <name type="common">Maidenhair fern</name>
    <dbReference type="NCBI Taxonomy" id="13818"/>
    <lineage>
        <taxon>Eukaryota</taxon>
        <taxon>Viridiplantae</taxon>
        <taxon>Streptophyta</taxon>
        <taxon>Embryophyta</taxon>
        <taxon>Tracheophyta</taxon>
        <taxon>Polypodiopsida</taxon>
        <taxon>Polypodiidae</taxon>
        <taxon>Polypodiales</taxon>
        <taxon>Pteridineae</taxon>
        <taxon>Pteridaceae</taxon>
        <taxon>Vittarioideae</taxon>
        <taxon>Adiantum</taxon>
    </lineage>
</organism>
<name>A0A9D4V232_ADICA</name>
<gene>
    <name evidence="2" type="ORF">GOP47_0005909</name>
</gene>
<dbReference type="EMBL" id="JABFUD020000006">
    <property type="protein sequence ID" value="KAI5078238.1"/>
    <property type="molecule type" value="Genomic_DNA"/>
</dbReference>
<evidence type="ECO:0000313" key="3">
    <source>
        <dbReference type="Proteomes" id="UP000886520"/>
    </source>
</evidence>